<protein>
    <submittedName>
        <fullName evidence="2">Uncharacterized protein</fullName>
    </submittedName>
</protein>
<dbReference type="Proteomes" id="UP000075901">
    <property type="component" value="Unassembled WGS sequence"/>
</dbReference>
<accession>A0A182SGJ3</accession>
<feature type="compositionally biased region" description="Basic residues" evidence="1">
    <location>
        <begin position="108"/>
        <end position="138"/>
    </location>
</feature>
<reference evidence="2" key="2">
    <citation type="submission" date="2020-05" db="UniProtKB">
        <authorList>
            <consortium name="EnsemblMetazoa"/>
        </authorList>
    </citation>
    <scope>IDENTIFICATION</scope>
    <source>
        <strain evidence="2">maculatus3</strain>
    </source>
</reference>
<name>A0A182SGJ3_9DIPT</name>
<evidence type="ECO:0000313" key="2">
    <source>
        <dbReference type="EnsemblMetazoa" id="AMAM006336-PA"/>
    </source>
</evidence>
<feature type="compositionally biased region" description="Low complexity" evidence="1">
    <location>
        <begin position="139"/>
        <end position="160"/>
    </location>
</feature>
<dbReference type="AlphaFoldDB" id="A0A182SGJ3"/>
<organism evidence="2 3">
    <name type="scientific">Anopheles maculatus</name>
    <dbReference type="NCBI Taxonomy" id="74869"/>
    <lineage>
        <taxon>Eukaryota</taxon>
        <taxon>Metazoa</taxon>
        <taxon>Ecdysozoa</taxon>
        <taxon>Arthropoda</taxon>
        <taxon>Hexapoda</taxon>
        <taxon>Insecta</taxon>
        <taxon>Pterygota</taxon>
        <taxon>Neoptera</taxon>
        <taxon>Endopterygota</taxon>
        <taxon>Diptera</taxon>
        <taxon>Nematocera</taxon>
        <taxon>Culicoidea</taxon>
        <taxon>Culicidae</taxon>
        <taxon>Anophelinae</taxon>
        <taxon>Anopheles</taxon>
        <taxon>Anopheles maculatus group</taxon>
    </lineage>
</organism>
<feature type="compositionally biased region" description="Gly residues" evidence="1">
    <location>
        <begin position="44"/>
        <end position="58"/>
    </location>
</feature>
<feature type="compositionally biased region" description="Polar residues" evidence="1">
    <location>
        <begin position="76"/>
        <end position="107"/>
    </location>
</feature>
<dbReference type="VEuPathDB" id="VectorBase:AMAM006336"/>
<sequence length="284" mass="28957">MGSPAVPSTGHGNNNGGSGGIQMPRLGSPAGSSGLAKEHELQHHGGGGLGGGGGGSAGGSMSRATPPGARDRALTARSNLSVNESGRSSSTGGNVHRSSPSSTASSMNHHHQSHLSHHHHHQQQHHQSHHGHAHHLPHHNPLSHLVSSGGSGGLSITKLGSPGSAHDLRISNSPDESPLASPIGMVLEPAVNLALGAGSQPPEDVRMHVPPPYGSKPPSRGGATGYTSNSSPPRPEHLFQDQDLAALVATSRACPPARVPDYKDSPVRPPASIKVEPLTECRGD</sequence>
<reference evidence="3" key="1">
    <citation type="submission" date="2013-09" db="EMBL/GenBank/DDBJ databases">
        <title>The Genome Sequence of Anopheles maculatus species B.</title>
        <authorList>
            <consortium name="The Broad Institute Genomics Platform"/>
            <person name="Neafsey D.E."/>
            <person name="Besansky N."/>
            <person name="Howell P."/>
            <person name="Walton C."/>
            <person name="Young S.K."/>
            <person name="Zeng Q."/>
            <person name="Gargeya S."/>
            <person name="Fitzgerald M."/>
            <person name="Haas B."/>
            <person name="Abouelleil A."/>
            <person name="Allen A.W."/>
            <person name="Alvarado L."/>
            <person name="Arachchi H.M."/>
            <person name="Berlin A.M."/>
            <person name="Chapman S.B."/>
            <person name="Gainer-Dewar J."/>
            <person name="Goldberg J."/>
            <person name="Griggs A."/>
            <person name="Gujja S."/>
            <person name="Hansen M."/>
            <person name="Howarth C."/>
            <person name="Imamovic A."/>
            <person name="Ireland A."/>
            <person name="Larimer J."/>
            <person name="McCowan C."/>
            <person name="Murphy C."/>
            <person name="Pearson M."/>
            <person name="Poon T.W."/>
            <person name="Priest M."/>
            <person name="Roberts A."/>
            <person name="Saif S."/>
            <person name="Shea T."/>
            <person name="Sisk P."/>
            <person name="Sykes S."/>
            <person name="Wortman J."/>
            <person name="Nusbaum C."/>
            <person name="Birren B."/>
        </authorList>
    </citation>
    <scope>NUCLEOTIDE SEQUENCE [LARGE SCALE GENOMIC DNA]</scope>
    <source>
        <strain evidence="3">maculatus3</strain>
    </source>
</reference>
<evidence type="ECO:0000313" key="3">
    <source>
        <dbReference type="Proteomes" id="UP000075901"/>
    </source>
</evidence>
<feature type="region of interest" description="Disordered" evidence="1">
    <location>
        <begin position="195"/>
        <end position="284"/>
    </location>
</feature>
<proteinExistence type="predicted"/>
<dbReference type="EnsemblMetazoa" id="AMAM006336-RA">
    <property type="protein sequence ID" value="AMAM006336-PA"/>
    <property type="gene ID" value="AMAM006336"/>
</dbReference>
<keyword evidence="3" id="KW-1185">Reference proteome</keyword>
<feature type="region of interest" description="Disordered" evidence="1">
    <location>
        <begin position="1"/>
        <end position="160"/>
    </location>
</feature>
<evidence type="ECO:0000256" key="1">
    <source>
        <dbReference type="SAM" id="MobiDB-lite"/>
    </source>
</evidence>